<evidence type="ECO:0000313" key="4">
    <source>
        <dbReference type="Proteomes" id="UP000827892"/>
    </source>
</evidence>
<name>A0AAE8ZW15_CAEBR</name>
<keyword evidence="1" id="KW-0175">Coiled coil</keyword>
<evidence type="ECO:0000313" key="3">
    <source>
        <dbReference type="EMBL" id="ULT85276.1"/>
    </source>
</evidence>
<dbReference type="KEGG" id="cbr:CBG_24545"/>
<dbReference type="EMBL" id="CP090896">
    <property type="protein sequence ID" value="ULT85276.1"/>
    <property type="molecule type" value="Genomic_DNA"/>
</dbReference>
<dbReference type="Proteomes" id="UP000827892">
    <property type="component" value="Chromosome X"/>
</dbReference>
<dbReference type="AlphaFoldDB" id="A0AAE8ZW15"/>
<dbReference type="EMBL" id="CP090896">
    <property type="protein sequence ID" value="ULT85273.1"/>
    <property type="molecule type" value="Genomic_DNA"/>
</dbReference>
<proteinExistence type="predicted"/>
<accession>A0AAE8ZW15</accession>
<dbReference type="KEGG" id="cbr:CBG_24974"/>
<evidence type="ECO:0000313" key="2">
    <source>
        <dbReference type="EMBL" id="ULT85273.1"/>
    </source>
</evidence>
<gene>
    <name evidence="2" type="ORF">L3Y34_013810</name>
    <name evidence="3" type="ORF">L3Y34_013813</name>
</gene>
<organism evidence="3 4">
    <name type="scientific">Caenorhabditis briggsae</name>
    <dbReference type="NCBI Taxonomy" id="6238"/>
    <lineage>
        <taxon>Eukaryota</taxon>
        <taxon>Metazoa</taxon>
        <taxon>Ecdysozoa</taxon>
        <taxon>Nematoda</taxon>
        <taxon>Chromadorea</taxon>
        <taxon>Rhabditida</taxon>
        <taxon>Rhabditina</taxon>
        <taxon>Rhabditomorpha</taxon>
        <taxon>Rhabditoidea</taxon>
        <taxon>Rhabditidae</taxon>
        <taxon>Peloderinae</taxon>
        <taxon>Caenorhabditis</taxon>
    </lineage>
</organism>
<sequence length="81" mass="9252">MSSTSELEKVRAGLRPVSTKPSTKIEAAIHAEKGVVKTKAEFFEKKIKEMSLTNEELEKMRVEKEKADRKAAFKLLIKKFQ</sequence>
<protein>
    <submittedName>
        <fullName evidence="3">Uncharacterized protein</fullName>
    </submittedName>
</protein>
<feature type="coiled-coil region" evidence="1">
    <location>
        <begin position="40"/>
        <end position="70"/>
    </location>
</feature>
<reference evidence="3 4" key="1">
    <citation type="submission" date="2022-05" db="EMBL/GenBank/DDBJ databases">
        <title>Chromosome-level reference genomes for two strains of Caenorhabditis briggsae: an improved platform for comparative genomics.</title>
        <authorList>
            <person name="Stevens L."/>
            <person name="Andersen E.C."/>
        </authorList>
    </citation>
    <scope>NUCLEOTIDE SEQUENCE [LARGE SCALE GENOMIC DNA]</scope>
    <source>
        <strain evidence="3">QX1410_ONT</strain>
        <tissue evidence="3">Whole-organism</tissue>
    </source>
</reference>
<evidence type="ECO:0000256" key="1">
    <source>
        <dbReference type="SAM" id="Coils"/>
    </source>
</evidence>